<reference evidence="2 3" key="1">
    <citation type="journal article" date="2018" name="Front. Plant Sci.">
        <title>Red Clover (Trifolium pratense) and Zigzag Clover (T. medium) - A Picture of Genomic Similarities and Differences.</title>
        <authorList>
            <person name="Dluhosova J."/>
            <person name="Istvanek J."/>
            <person name="Nedelnik J."/>
            <person name="Repkova J."/>
        </authorList>
    </citation>
    <scope>NUCLEOTIDE SEQUENCE [LARGE SCALE GENOMIC DNA]</scope>
    <source>
        <strain evidence="3">cv. 10/8</strain>
        <tissue evidence="2">Leaf</tissue>
    </source>
</reference>
<sequence length="72" mass="7716">MVAPKSMENVAPLKSGGILLATSQDRLPARHNLWKQGVITDVGASMCALCGLGYESADHLFNSCNQISRGWV</sequence>
<comment type="caution">
    <text evidence="2">The sequence shown here is derived from an EMBL/GenBank/DDBJ whole genome shotgun (WGS) entry which is preliminary data.</text>
</comment>
<proteinExistence type="predicted"/>
<dbReference type="Proteomes" id="UP000265520">
    <property type="component" value="Unassembled WGS sequence"/>
</dbReference>
<evidence type="ECO:0000313" key="2">
    <source>
        <dbReference type="EMBL" id="MCI37294.1"/>
    </source>
</evidence>
<dbReference type="Pfam" id="PF13966">
    <property type="entry name" value="zf-RVT"/>
    <property type="match status" value="1"/>
</dbReference>
<evidence type="ECO:0000259" key="1">
    <source>
        <dbReference type="Pfam" id="PF13966"/>
    </source>
</evidence>
<protein>
    <recommendedName>
        <fullName evidence="1">Reverse transcriptase zinc-binding domain-containing protein</fullName>
    </recommendedName>
</protein>
<dbReference type="EMBL" id="LXQA010243043">
    <property type="protein sequence ID" value="MCI37294.1"/>
    <property type="molecule type" value="Genomic_DNA"/>
</dbReference>
<organism evidence="2 3">
    <name type="scientific">Trifolium medium</name>
    <dbReference type="NCBI Taxonomy" id="97028"/>
    <lineage>
        <taxon>Eukaryota</taxon>
        <taxon>Viridiplantae</taxon>
        <taxon>Streptophyta</taxon>
        <taxon>Embryophyta</taxon>
        <taxon>Tracheophyta</taxon>
        <taxon>Spermatophyta</taxon>
        <taxon>Magnoliopsida</taxon>
        <taxon>eudicotyledons</taxon>
        <taxon>Gunneridae</taxon>
        <taxon>Pentapetalae</taxon>
        <taxon>rosids</taxon>
        <taxon>fabids</taxon>
        <taxon>Fabales</taxon>
        <taxon>Fabaceae</taxon>
        <taxon>Papilionoideae</taxon>
        <taxon>50 kb inversion clade</taxon>
        <taxon>NPAAA clade</taxon>
        <taxon>Hologalegina</taxon>
        <taxon>IRL clade</taxon>
        <taxon>Trifolieae</taxon>
        <taxon>Trifolium</taxon>
    </lineage>
</organism>
<keyword evidence="3" id="KW-1185">Reference proteome</keyword>
<feature type="domain" description="Reverse transcriptase zinc-binding" evidence="1">
    <location>
        <begin position="10"/>
        <end position="71"/>
    </location>
</feature>
<dbReference type="AlphaFoldDB" id="A0A392RMJ3"/>
<dbReference type="InterPro" id="IPR026960">
    <property type="entry name" value="RVT-Znf"/>
</dbReference>
<name>A0A392RMJ3_9FABA</name>
<evidence type="ECO:0000313" key="3">
    <source>
        <dbReference type="Proteomes" id="UP000265520"/>
    </source>
</evidence>
<accession>A0A392RMJ3</accession>